<keyword evidence="1" id="KW-0732">Signal</keyword>
<dbReference type="Proteomes" id="UP000215914">
    <property type="component" value="Chromosome 15"/>
</dbReference>
<evidence type="ECO:0000259" key="3">
    <source>
        <dbReference type="Pfam" id="PF00954"/>
    </source>
</evidence>
<evidence type="ECO:0000313" key="4">
    <source>
        <dbReference type="EMBL" id="KAF5763895.1"/>
    </source>
</evidence>
<dbReference type="EMBL" id="MNCJ02000330">
    <property type="protein sequence ID" value="KAF5763895.1"/>
    <property type="molecule type" value="Genomic_DNA"/>
</dbReference>
<gene>
    <name evidence="5" type="ORF">HannXRQ_Chr15g0475221</name>
    <name evidence="4" type="ORF">HanXRQr2_Chr15g0685711</name>
</gene>
<reference evidence="4" key="3">
    <citation type="submission" date="2020-06" db="EMBL/GenBank/DDBJ databases">
        <title>Helianthus annuus Genome sequencing and assembly Release 2.</title>
        <authorList>
            <person name="Gouzy J."/>
            <person name="Langlade N."/>
            <person name="Munos S."/>
        </authorList>
    </citation>
    <scope>NUCLEOTIDE SEQUENCE</scope>
    <source>
        <tissue evidence="4">Leaves</tissue>
    </source>
</reference>
<sequence>MKLGKNFITGRETFLTSWKSEDDPSPGEYTLRFLMVKGKYQQFYIRRSSAIETRIGPYNGISFSGRPLITPDAINPVYVSYIVVNQNEMYFTALSSNDTTTVSSRMVVTPSGKLEIFLKKFANQDWIKSITLPVDYCDKYRVCGLYGSCNAATTPYCGCLKGFERKTSDDTSVCRQSIALDCGPGEGFEKLSSMKFGGN</sequence>
<dbReference type="PANTHER" id="PTHR32444:SF235">
    <property type="entry name" value="OS01G0783900 PROTEIN"/>
    <property type="match status" value="1"/>
</dbReference>
<dbReference type="EMBL" id="CM007904">
    <property type="protein sequence ID" value="OTF94723.1"/>
    <property type="molecule type" value="Genomic_DNA"/>
</dbReference>
<dbReference type="OMA" id="EYTYGVE"/>
<organism evidence="5 6">
    <name type="scientific">Helianthus annuus</name>
    <name type="common">Common sunflower</name>
    <dbReference type="NCBI Taxonomy" id="4232"/>
    <lineage>
        <taxon>Eukaryota</taxon>
        <taxon>Viridiplantae</taxon>
        <taxon>Streptophyta</taxon>
        <taxon>Embryophyta</taxon>
        <taxon>Tracheophyta</taxon>
        <taxon>Spermatophyta</taxon>
        <taxon>Magnoliopsida</taxon>
        <taxon>eudicotyledons</taxon>
        <taxon>Gunneridae</taxon>
        <taxon>Pentapetalae</taxon>
        <taxon>asterids</taxon>
        <taxon>campanulids</taxon>
        <taxon>Asterales</taxon>
        <taxon>Asteraceae</taxon>
        <taxon>Asteroideae</taxon>
        <taxon>Heliantheae alliance</taxon>
        <taxon>Heliantheae</taxon>
        <taxon>Helianthus</taxon>
    </lineage>
</organism>
<accession>A0A251S7J5</accession>
<reference evidence="4 6" key="1">
    <citation type="journal article" date="2017" name="Nature">
        <title>The sunflower genome provides insights into oil metabolism, flowering and Asterid evolution.</title>
        <authorList>
            <person name="Badouin H."/>
            <person name="Gouzy J."/>
            <person name="Grassa C.J."/>
            <person name="Murat F."/>
            <person name="Staton S.E."/>
            <person name="Cottret L."/>
            <person name="Lelandais-Briere C."/>
            <person name="Owens G.L."/>
            <person name="Carrere S."/>
            <person name="Mayjonade B."/>
            <person name="Legrand L."/>
            <person name="Gill N."/>
            <person name="Kane N.C."/>
            <person name="Bowers J.E."/>
            <person name="Hubner S."/>
            <person name="Bellec A."/>
            <person name="Berard A."/>
            <person name="Berges H."/>
            <person name="Blanchet N."/>
            <person name="Boniface M.C."/>
            <person name="Brunel D."/>
            <person name="Catrice O."/>
            <person name="Chaidir N."/>
            <person name="Claudel C."/>
            <person name="Donnadieu C."/>
            <person name="Faraut T."/>
            <person name="Fievet G."/>
            <person name="Helmstetter N."/>
            <person name="King M."/>
            <person name="Knapp S.J."/>
            <person name="Lai Z."/>
            <person name="Le Paslier M.C."/>
            <person name="Lippi Y."/>
            <person name="Lorenzon L."/>
            <person name="Mandel J.R."/>
            <person name="Marage G."/>
            <person name="Marchand G."/>
            <person name="Marquand E."/>
            <person name="Bret-Mestries E."/>
            <person name="Morien E."/>
            <person name="Nambeesan S."/>
            <person name="Nguyen T."/>
            <person name="Pegot-Espagnet P."/>
            <person name="Pouilly N."/>
            <person name="Raftis F."/>
            <person name="Sallet E."/>
            <person name="Schiex T."/>
            <person name="Thomas J."/>
            <person name="Vandecasteele C."/>
            <person name="Vares D."/>
            <person name="Vear F."/>
            <person name="Vautrin S."/>
            <person name="Crespi M."/>
            <person name="Mangin B."/>
            <person name="Burke J.M."/>
            <person name="Salse J."/>
            <person name="Munos S."/>
            <person name="Vincourt P."/>
            <person name="Rieseberg L.H."/>
            <person name="Langlade N.B."/>
        </authorList>
    </citation>
    <scope>NUCLEOTIDE SEQUENCE [LARGE SCALE GENOMIC DNA]</scope>
    <source>
        <strain evidence="6">cv. SF193</strain>
        <tissue evidence="4">Leaves</tissue>
    </source>
</reference>
<dbReference type="OrthoDB" id="785331at2759"/>
<dbReference type="InParanoid" id="A0A251S7J5"/>
<evidence type="ECO:0000313" key="5">
    <source>
        <dbReference type="EMBL" id="OTF94723.1"/>
    </source>
</evidence>
<dbReference type="AlphaFoldDB" id="A0A251S7J5"/>
<evidence type="ECO:0000256" key="1">
    <source>
        <dbReference type="ARBA" id="ARBA00022729"/>
    </source>
</evidence>
<dbReference type="InterPro" id="IPR000858">
    <property type="entry name" value="S_locus_glycoprot_dom"/>
</dbReference>
<feature type="domain" description="S-locus glycoprotein" evidence="3">
    <location>
        <begin position="54"/>
        <end position="166"/>
    </location>
</feature>
<dbReference type="GO" id="GO:0048544">
    <property type="term" value="P:recognition of pollen"/>
    <property type="evidence" value="ECO:0007669"/>
    <property type="project" value="InterPro"/>
</dbReference>
<name>A0A251S7J5_HELAN</name>
<dbReference type="Gramene" id="mRNA:HanXRQr2_Chr15g0685711">
    <property type="protein sequence ID" value="CDS:HanXRQr2_Chr15g0685711.1"/>
    <property type="gene ID" value="HanXRQr2_Chr15g0685711"/>
</dbReference>
<keyword evidence="6" id="KW-1185">Reference proteome</keyword>
<evidence type="ECO:0000256" key="2">
    <source>
        <dbReference type="ARBA" id="ARBA00023157"/>
    </source>
</evidence>
<protein>
    <submittedName>
        <fullName evidence="4 5">S-locus glycoprotein</fullName>
    </submittedName>
</protein>
<reference evidence="5" key="2">
    <citation type="submission" date="2017-02" db="EMBL/GenBank/DDBJ databases">
        <title>Sunflower complete genome.</title>
        <authorList>
            <person name="Langlade N."/>
            <person name="Munos S."/>
        </authorList>
    </citation>
    <scope>NUCLEOTIDE SEQUENCE [LARGE SCALE GENOMIC DNA]</scope>
    <source>
        <tissue evidence="5">Leaves</tissue>
    </source>
</reference>
<dbReference type="PANTHER" id="PTHR32444">
    <property type="entry name" value="BULB-TYPE LECTIN DOMAIN-CONTAINING PROTEIN"/>
    <property type="match status" value="1"/>
</dbReference>
<dbReference type="Pfam" id="PF00954">
    <property type="entry name" value="S_locus_glycop"/>
    <property type="match status" value="1"/>
</dbReference>
<evidence type="ECO:0000313" key="6">
    <source>
        <dbReference type="Proteomes" id="UP000215914"/>
    </source>
</evidence>
<proteinExistence type="predicted"/>
<keyword evidence="2" id="KW-1015">Disulfide bond</keyword>